<reference evidence="1 2" key="1">
    <citation type="journal article" date="2018" name="G3 (Bethesda)">
        <title>Phylogenetic and Phylogenomic Definition of Rhizopus Species.</title>
        <authorList>
            <person name="Gryganskyi A.P."/>
            <person name="Golan J."/>
            <person name="Dolatabadi S."/>
            <person name="Mondo S."/>
            <person name="Robb S."/>
            <person name="Idnurm A."/>
            <person name="Muszewska A."/>
            <person name="Steczkiewicz K."/>
            <person name="Masonjones S."/>
            <person name="Liao H.L."/>
            <person name="Gajdeczka M.T."/>
            <person name="Anike F."/>
            <person name="Vuek A."/>
            <person name="Anishchenko I.M."/>
            <person name="Voigt K."/>
            <person name="de Hoog G.S."/>
            <person name="Smith M.E."/>
            <person name="Heitman J."/>
            <person name="Vilgalys R."/>
            <person name="Stajich J.E."/>
        </authorList>
    </citation>
    <scope>NUCLEOTIDE SEQUENCE [LARGE SCALE GENOMIC DNA]</scope>
    <source>
        <strain evidence="1 2">CBS 357.93</strain>
    </source>
</reference>
<keyword evidence="2" id="KW-1185">Reference proteome</keyword>
<name>A0A367JE57_RHIAZ</name>
<proteinExistence type="predicted"/>
<organism evidence="1 2">
    <name type="scientific">Rhizopus azygosporus</name>
    <name type="common">Rhizopus microsporus var. azygosporus</name>
    <dbReference type="NCBI Taxonomy" id="86630"/>
    <lineage>
        <taxon>Eukaryota</taxon>
        <taxon>Fungi</taxon>
        <taxon>Fungi incertae sedis</taxon>
        <taxon>Mucoromycota</taxon>
        <taxon>Mucoromycotina</taxon>
        <taxon>Mucoromycetes</taxon>
        <taxon>Mucorales</taxon>
        <taxon>Mucorineae</taxon>
        <taxon>Rhizopodaceae</taxon>
        <taxon>Rhizopus</taxon>
    </lineage>
</organism>
<comment type="caution">
    <text evidence="1">The sequence shown here is derived from an EMBL/GenBank/DDBJ whole genome shotgun (WGS) entry which is preliminary data.</text>
</comment>
<evidence type="ECO:0000313" key="1">
    <source>
        <dbReference type="EMBL" id="RCH88242.1"/>
    </source>
</evidence>
<sequence length="121" mass="13817">EHVQREDIIPQSIGQLTPIQIPDTDFSIESPSSLEQLEFSITSDTSEDVRDMEVDMEHTLYTQETEQSHCKHLRNEPLPSLINRLNSFGNDDFYNTLLNDFSIPSSQIIASEQNTTKSFAQ</sequence>
<evidence type="ECO:0000313" key="2">
    <source>
        <dbReference type="Proteomes" id="UP000252139"/>
    </source>
</evidence>
<dbReference type="EMBL" id="PJQL01001504">
    <property type="protein sequence ID" value="RCH88242.1"/>
    <property type="molecule type" value="Genomic_DNA"/>
</dbReference>
<gene>
    <name evidence="1" type="ORF">CU097_000364</name>
</gene>
<dbReference type="Proteomes" id="UP000252139">
    <property type="component" value="Unassembled WGS sequence"/>
</dbReference>
<protein>
    <submittedName>
        <fullName evidence="1">Uncharacterized protein</fullName>
    </submittedName>
</protein>
<feature type="non-terminal residue" evidence="1">
    <location>
        <position position="1"/>
    </location>
</feature>
<accession>A0A367JE57</accession>
<dbReference type="AlphaFoldDB" id="A0A367JE57"/>